<proteinExistence type="predicted"/>
<dbReference type="AlphaFoldDB" id="A0A382PWB8"/>
<protein>
    <submittedName>
        <fullName evidence="1">Uncharacterized protein</fullName>
    </submittedName>
</protein>
<reference evidence="1" key="1">
    <citation type="submission" date="2018-05" db="EMBL/GenBank/DDBJ databases">
        <authorList>
            <person name="Lanie J.A."/>
            <person name="Ng W.-L."/>
            <person name="Kazmierczak K.M."/>
            <person name="Andrzejewski T.M."/>
            <person name="Davidsen T.M."/>
            <person name="Wayne K.J."/>
            <person name="Tettelin H."/>
            <person name="Glass J.I."/>
            <person name="Rusch D."/>
            <person name="Podicherti R."/>
            <person name="Tsui H.-C.T."/>
            <person name="Winkler M.E."/>
        </authorList>
    </citation>
    <scope>NUCLEOTIDE SEQUENCE</scope>
</reference>
<sequence>MGKLHLQKTTRECSFGKKTLEEIRKKEMCELEI</sequence>
<evidence type="ECO:0000313" key="1">
    <source>
        <dbReference type="EMBL" id="SVC77624.1"/>
    </source>
</evidence>
<gene>
    <name evidence="1" type="ORF">METZ01_LOCUS330478</name>
</gene>
<name>A0A382PWB8_9ZZZZ</name>
<dbReference type="EMBL" id="UINC01110249">
    <property type="protein sequence ID" value="SVC77624.1"/>
    <property type="molecule type" value="Genomic_DNA"/>
</dbReference>
<organism evidence="1">
    <name type="scientific">marine metagenome</name>
    <dbReference type="NCBI Taxonomy" id="408172"/>
    <lineage>
        <taxon>unclassified sequences</taxon>
        <taxon>metagenomes</taxon>
        <taxon>ecological metagenomes</taxon>
    </lineage>
</organism>
<accession>A0A382PWB8</accession>